<dbReference type="PROSITE" id="PS51635">
    <property type="entry name" value="PNPLA"/>
    <property type="match status" value="1"/>
</dbReference>
<proteinExistence type="predicted"/>
<dbReference type="RefSeq" id="WP_377480759.1">
    <property type="nucleotide sequence ID" value="NZ_JBHUOX010000002.1"/>
</dbReference>
<dbReference type="InterPro" id="IPR002641">
    <property type="entry name" value="PNPLA_dom"/>
</dbReference>
<comment type="caution">
    <text evidence="2">Lacks conserved residue(s) required for the propagation of feature annotation.</text>
</comment>
<dbReference type="Gene3D" id="3.40.1090.10">
    <property type="entry name" value="Cytosolic phospholipase A2 catalytic domain"/>
    <property type="match status" value="1"/>
</dbReference>
<sequence>MAADITTQTKVNFPAMADMYWADPDQVNPADFVRASMSIPFFFHPFRLKDLPFGPNELKKWREVGYTGNVPDEVFFIDGGINSNFPIDLFHDNNKVPEAPTFGVKLGADRNKPKLINKLPNLVGAIFDSARQVHDFDFITKNPDYRHLVHCLDTDHFDWLDFSMPDEEKLRLFEVGVRGAANFLIKFDWKKYKDLRSAMVKLKHKSDDMVANAAVQKLINEVKPDKESAGHIRCLDTTTT</sequence>
<reference evidence="5" key="1">
    <citation type="journal article" date="2019" name="Int. J. Syst. Evol. Microbiol.">
        <title>The Global Catalogue of Microorganisms (GCM) 10K type strain sequencing project: providing services to taxonomists for standard genome sequencing and annotation.</title>
        <authorList>
            <consortium name="The Broad Institute Genomics Platform"/>
            <consortium name="The Broad Institute Genome Sequencing Center for Infectious Disease"/>
            <person name="Wu L."/>
            <person name="Ma J."/>
        </authorList>
    </citation>
    <scope>NUCLEOTIDE SEQUENCE [LARGE SCALE GENOMIC DNA]</scope>
    <source>
        <strain evidence="5">KCTC 23984</strain>
    </source>
</reference>
<dbReference type="Proteomes" id="UP001597641">
    <property type="component" value="Unassembled WGS sequence"/>
</dbReference>
<dbReference type="InterPro" id="IPR016035">
    <property type="entry name" value="Acyl_Trfase/lysoPLipase"/>
</dbReference>
<comment type="caution">
    <text evidence="4">The sequence shown here is derived from an EMBL/GenBank/DDBJ whole genome shotgun (WGS) entry which is preliminary data.</text>
</comment>
<feature type="short sequence motif" description="DGA/G" evidence="2">
    <location>
        <begin position="78"/>
        <end position="80"/>
    </location>
</feature>
<dbReference type="Pfam" id="PF01734">
    <property type="entry name" value="Patatin"/>
    <property type="match status" value="1"/>
</dbReference>
<evidence type="ECO:0000256" key="1">
    <source>
        <dbReference type="ARBA" id="ARBA00023098"/>
    </source>
</evidence>
<organism evidence="4 5">
    <name type="scientific">Pontibacter toksunensis</name>
    <dbReference type="NCBI Taxonomy" id="1332631"/>
    <lineage>
        <taxon>Bacteria</taxon>
        <taxon>Pseudomonadati</taxon>
        <taxon>Bacteroidota</taxon>
        <taxon>Cytophagia</taxon>
        <taxon>Cytophagales</taxon>
        <taxon>Hymenobacteraceae</taxon>
        <taxon>Pontibacter</taxon>
    </lineage>
</organism>
<accession>A0ABW6BQG0</accession>
<evidence type="ECO:0000313" key="5">
    <source>
        <dbReference type="Proteomes" id="UP001597641"/>
    </source>
</evidence>
<keyword evidence="5" id="KW-1185">Reference proteome</keyword>
<dbReference type="SUPFAM" id="SSF52151">
    <property type="entry name" value="FabD/lysophospholipase-like"/>
    <property type="match status" value="1"/>
</dbReference>
<evidence type="ECO:0000256" key="2">
    <source>
        <dbReference type="PROSITE-ProRule" id="PRU01161"/>
    </source>
</evidence>
<gene>
    <name evidence="4" type="ORF">ACFS7Z_03110</name>
</gene>
<keyword evidence="1" id="KW-0443">Lipid metabolism</keyword>
<name>A0ABW6BQG0_9BACT</name>
<protein>
    <submittedName>
        <fullName evidence="4">Patatin-like phospholipase family protein</fullName>
    </submittedName>
</protein>
<evidence type="ECO:0000259" key="3">
    <source>
        <dbReference type="PROSITE" id="PS51635"/>
    </source>
</evidence>
<evidence type="ECO:0000313" key="4">
    <source>
        <dbReference type="EMBL" id="MFD2999338.1"/>
    </source>
</evidence>
<feature type="domain" description="PNPLA" evidence="3">
    <location>
        <begin position="1"/>
        <end position="91"/>
    </location>
</feature>
<dbReference type="EMBL" id="JBHUOX010000002">
    <property type="protein sequence ID" value="MFD2999338.1"/>
    <property type="molecule type" value="Genomic_DNA"/>
</dbReference>